<dbReference type="AlphaFoldDB" id="A0A0A0HZV8"/>
<evidence type="ECO:0000313" key="2">
    <source>
        <dbReference type="Proteomes" id="UP000030012"/>
    </source>
</evidence>
<dbReference type="Proteomes" id="UP000030012">
    <property type="component" value="Unassembled WGS sequence"/>
</dbReference>
<evidence type="ECO:0000313" key="1">
    <source>
        <dbReference type="EMBL" id="KGM93988.1"/>
    </source>
</evidence>
<comment type="caution">
    <text evidence="1">The sequence shown here is derived from an EMBL/GenBank/DDBJ whole genome shotgun (WGS) entry which is preliminary data.</text>
</comment>
<sequence>MLNFNADFIKFAEVARCLTGSTMSNSEIYYKYISIKPNVKKRIHNKVDGIVKKSDISFNEAHPLFVVYINILAVEEKLDPAILLLLYLS</sequence>
<dbReference type="EMBL" id="JENJ01000088">
    <property type="protein sequence ID" value="KGM93988.1"/>
    <property type="molecule type" value="Genomic_DNA"/>
</dbReference>
<protein>
    <submittedName>
        <fullName evidence="1">Uncharacterized protein</fullName>
    </submittedName>
</protein>
<organism evidence="1 2">
    <name type="scientific">Clostridium novyi A str. 4552</name>
    <dbReference type="NCBI Taxonomy" id="1444289"/>
    <lineage>
        <taxon>Bacteria</taxon>
        <taxon>Bacillati</taxon>
        <taxon>Bacillota</taxon>
        <taxon>Clostridia</taxon>
        <taxon>Eubacteriales</taxon>
        <taxon>Clostridiaceae</taxon>
        <taxon>Clostridium</taxon>
    </lineage>
</organism>
<dbReference type="OrthoDB" id="9907661at2"/>
<dbReference type="RefSeq" id="WP_039256280.1">
    <property type="nucleotide sequence ID" value="NZ_JENJ01000088.1"/>
</dbReference>
<reference evidence="1 2" key="1">
    <citation type="submission" date="2014-01" db="EMBL/GenBank/DDBJ databases">
        <title>Plasmidome dynamics in the species complex Clostridium novyi sensu lato converts strains of independent lineages into distinctly different pathogens.</title>
        <authorList>
            <person name="Skarin H."/>
            <person name="Segerman B."/>
        </authorList>
    </citation>
    <scope>NUCLEOTIDE SEQUENCE [LARGE SCALE GENOMIC DNA]</scope>
    <source>
        <strain evidence="1 2">4552</strain>
    </source>
</reference>
<gene>
    <name evidence="1" type="ORF">Z968_12295</name>
</gene>
<proteinExistence type="predicted"/>
<accession>A0A0A0HZV8</accession>
<name>A0A0A0HZV8_CLONO</name>